<accession>A0A7W0IC54</accession>
<name>A0A7W0IC54_9ACTN</name>
<dbReference type="InterPro" id="IPR053147">
    <property type="entry name" value="Hsp_HslJ-like"/>
</dbReference>
<feature type="domain" description="DUF306" evidence="1">
    <location>
        <begin position="162"/>
        <end position="277"/>
    </location>
</feature>
<comment type="caution">
    <text evidence="2">The sequence shown here is derived from an EMBL/GenBank/DDBJ whole genome shotgun (WGS) entry which is preliminary data.</text>
</comment>
<dbReference type="EMBL" id="JACEHE010000024">
    <property type="protein sequence ID" value="MBA2950057.1"/>
    <property type="molecule type" value="Genomic_DNA"/>
</dbReference>
<gene>
    <name evidence="2" type="ORF">H1D24_30700</name>
</gene>
<protein>
    <submittedName>
        <fullName evidence="2">META domain-containing protein</fullName>
    </submittedName>
</protein>
<feature type="domain" description="DUF306" evidence="1">
    <location>
        <begin position="33"/>
        <end position="152"/>
    </location>
</feature>
<reference evidence="2 3" key="1">
    <citation type="submission" date="2020-07" db="EMBL/GenBank/DDBJ databases">
        <title>Streptomyces isolated from Indian soil.</title>
        <authorList>
            <person name="Mandal S."/>
            <person name="Maiti P.K."/>
        </authorList>
    </citation>
    <scope>NUCLEOTIDE SEQUENCE [LARGE SCALE GENOMIC DNA]</scope>
    <source>
        <strain evidence="2 3">PSKA28</strain>
    </source>
</reference>
<evidence type="ECO:0000259" key="1">
    <source>
        <dbReference type="Pfam" id="PF03724"/>
    </source>
</evidence>
<organism evidence="2 3">
    <name type="scientific">Streptomyces himalayensis subsp. himalayensis</name>
    <dbReference type="NCBI Taxonomy" id="2756131"/>
    <lineage>
        <taxon>Bacteria</taxon>
        <taxon>Bacillati</taxon>
        <taxon>Actinomycetota</taxon>
        <taxon>Actinomycetes</taxon>
        <taxon>Kitasatosporales</taxon>
        <taxon>Streptomycetaceae</taxon>
        <taxon>Streptomyces</taxon>
        <taxon>Streptomyces himalayensis</taxon>
    </lineage>
</organism>
<dbReference type="PANTHER" id="PTHR35535">
    <property type="entry name" value="HEAT SHOCK PROTEIN HSLJ"/>
    <property type="match status" value="1"/>
</dbReference>
<dbReference type="InterPro" id="IPR005184">
    <property type="entry name" value="DUF306_Meta_HslJ"/>
</dbReference>
<dbReference type="InterPro" id="IPR038670">
    <property type="entry name" value="HslJ-like_sf"/>
</dbReference>
<evidence type="ECO:0000313" key="2">
    <source>
        <dbReference type="EMBL" id="MBA2950057.1"/>
    </source>
</evidence>
<dbReference type="PANTHER" id="PTHR35535:SF2">
    <property type="entry name" value="DUF306 DOMAIN-CONTAINING PROTEIN"/>
    <property type="match status" value="1"/>
</dbReference>
<dbReference type="Pfam" id="PF03724">
    <property type="entry name" value="META"/>
    <property type="match status" value="2"/>
</dbReference>
<proteinExistence type="predicted"/>
<dbReference type="Proteomes" id="UP000545761">
    <property type="component" value="Unassembled WGS sequence"/>
</dbReference>
<evidence type="ECO:0000313" key="3">
    <source>
        <dbReference type="Proteomes" id="UP000545761"/>
    </source>
</evidence>
<dbReference type="Gene3D" id="2.40.128.270">
    <property type="match status" value="2"/>
</dbReference>
<dbReference type="AlphaFoldDB" id="A0A7W0IC54"/>
<sequence length="284" mass="29385">MNVTYAAVALLGTAALTACGNQPGSGQVGGDVQVADTRWVPEKVTVDGKDIPLPEEAHNAHVTFKPGAAKPGEGGGQSGGSVGCNSIGADVEVEGDLVRVSDLASTEMGCPGPVQDFEERFTSIFHGDLKAKVTEPEGKPKTLTLTSDNGDSITLRSEAAPPLKGTKWTVDALTGKGAEGTAESLPKAARGRAYLVLSKDGTVRGSLGCNTFSGKATVKDGAQGTIEFGRLATTRKLCSAPVMRTENAIKEILDGKVAYEKEHDVLTLTADSGKGLTTRAEEEE</sequence>